<evidence type="ECO:0000313" key="2">
    <source>
        <dbReference type="Proteomes" id="UP000594468"/>
    </source>
</evidence>
<name>A0A7S8E8V2_9CHLR</name>
<organism evidence="1 2">
    <name type="scientific">Phototrophicus methaneseepsis</name>
    <dbReference type="NCBI Taxonomy" id="2710758"/>
    <lineage>
        <taxon>Bacteria</taxon>
        <taxon>Bacillati</taxon>
        <taxon>Chloroflexota</taxon>
        <taxon>Candidatus Thermofontia</taxon>
        <taxon>Phototrophicales</taxon>
        <taxon>Phototrophicaceae</taxon>
        <taxon>Phototrophicus</taxon>
    </lineage>
</organism>
<dbReference type="KEGG" id="pmet:G4Y79_23030"/>
<keyword evidence="2" id="KW-1185">Reference proteome</keyword>
<evidence type="ECO:0008006" key="3">
    <source>
        <dbReference type="Google" id="ProtNLM"/>
    </source>
</evidence>
<dbReference type="AlphaFoldDB" id="A0A7S8E8V2"/>
<proteinExistence type="predicted"/>
<accession>A0A7S8E8V2</accession>
<dbReference type="EMBL" id="CP062983">
    <property type="protein sequence ID" value="QPC82525.1"/>
    <property type="molecule type" value="Genomic_DNA"/>
</dbReference>
<gene>
    <name evidence="1" type="ORF">G4Y79_23030</name>
</gene>
<protein>
    <recommendedName>
        <fullName evidence="3">STAS/SEC14 domain-containing protein</fullName>
    </recommendedName>
</protein>
<reference evidence="1 2" key="1">
    <citation type="submission" date="2020-02" db="EMBL/GenBank/DDBJ databases">
        <authorList>
            <person name="Zheng R.K."/>
            <person name="Sun C.M."/>
        </authorList>
    </citation>
    <scope>NUCLEOTIDE SEQUENCE [LARGE SCALE GENOMIC DNA]</scope>
    <source>
        <strain evidence="2">rifampicinis</strain>
    </source>
</reference>
<dbReference type="RefSeq" id="WP_195170594.1">
    <property type="nucleotide sequence ID" value="NZ_CP062983.1"/>
</dbReference>
<sequence>MTFYTYYDDEKKTILCAKVCDHWTLSDFFSFYSDLCQMSGATSHPVAFLVDLHHVTNMPTHFLMAGQYMLNHRPENHVVTVAVSKDIYVANTLEFFRQAFPRLRDHFFVMPSMVAAKDYLQHTMPTMTNSA</sequence>
<evidence type="ECO:0000313" key="1">
    <source>
        <dbReference type="EMBL" id="QPC82525.1"/>
    </source>
</evidence>
<dbReference type="Proteomes" id="UP000594468">
    <property type="component" value="Chromosome"/>
</dbReference>